<gene>
    <name evidence="2" type="ORF">DYB34_008843</name>
</gene>
<protein>
    <submittedName>
        <fullName evidence="2">Uncharacterized protein</fullName>
    </submittedName>
</protein>
<feature type="region of interest" description="Disordered" evidence="1">
    <location>
        <begin position="507"/>
        <end position="565"/>
    </location>
</feature>
<dbReference type="Proteomes" id="UP000283543">
    <property type="component" value="Unassembled WGS sequence"/>
</dbReference>
<dbReference type="EMBL" id="QUTB01002981">
    <property type="protein sequence ID" value="RHY70324.1"/>
    <property type="molecule type" value="Genomic_DNA"/>
</dbReference>
<comment type="caution">
    <text evidence="2">The sequence shown here is derived from an EMBL/GenBank/DDBJ whole genome shotgun (WGS) entry which is preliminary data.</text>
</comment>
<feature type="region of interest" description="Disordered" evidence="1">
    <location>
        <begin position="126"/>
        <end position="246"/>
    </location>
</feature>
<feature type="compositionally biased region" description="Polar residues" evidence="1">
    <location>
        <begin position="173"/>
        <end position="193"/>
    </location>
</feature>
<proteinExistence type="predicted"/>
<feature type="compositionally biased region" description="Low complexity" evidence="1">
    <location>
        <begin position="126"/>
        <end position="142"/>
    </location>
</feature>
<feature type="compositionally biased region" description="Low complexity" evidence="1">
    <location>
        <begin position="231"/>
        <end position="246"/>
    </location>
</feature>
<organism evidence="2 3">
    <name type="scientific">Aphanomyces astaci</name>
    <name type="common">Crayfish plague agent</name>
    <dbReference type="NCBI Taxonomy" id="112090"/>
    <lineage>
        <taxon>Eukaryota</taxon>
        <taxon>Sar</taxon>
        <taxon>Stramenopiles</taxon>
        <taxon>Oomycota</taxon>
        <taxon>Saprolegniomycetes</taxon>
        <taxon>Saprolegniales</taxon>
        <taxon>Verrucalvaceae</taxon>
        <taxon>Aphanomyces</taxon>
    </lineage>
</organism>
<evidence type="ECO:0000313" key="2">
    <source>
        <dbReference type="EMBL" id="RHY70324.1"/>
    </source>
</evidence>
<name>A0A3R6ZU83_APHAT</name>
<accession>A0A3R6ZU83</accession>
<reference evidence="2 3" key="1">
    <citation type="submission" date="2018-08" db="EMBL/GenBank/DDBJ databases">
        <title>Aphanomyces genome sequencing and annotation.</title>
        <authorList>
            <person name="Minardi D."/>
            <person name="Oidtmann B."/>
            <person name="Van Der Giezen M."/>
            <person name="Studholme D.J."/>
        </authorList>
    </citation>
    <scope>NUCLEOTIDE SEQUENCE [LARGE SCALE GENOMIC DNA]</scope>
    <source>
        <strain evidence="2 3">Si</strain>
    </source>
</reference>
<evidence type="ECO:0000256" key="1">
    <source>
        <dbReference type="SAM" id="MobiDB-lite"/>
    </source>
</evidence>
<feature type="compositionally biased region" description="Polar residues" evidence="1">
    <location>
        <begin position="216"/>
        <end position="225"/>
    </location>
</feature>
<feature type="compositionally biased region" description="Basic and acidic residues" evidence="1">
    <location>
        <begin position="537"/>
        <end position="549"/>
    </location>
</feature>
<evidence type="ECO:0000313" key="3">
    <source>
        <dbReference type="Proteomes" id="UP000283543"/>
    </source>
</evidence>
<feature type="compositionally biased region" description="Low complexity" evidence="1">
    <location>
        <begin position="519"/>
        <end position="529"/>
    </location>
</feature>
<dbReference type="VEuPathDB" id="FungiDB:H257_14275"/>
<dbReference type="AlphaFoldDB" id="A0A3R6ZU83"/>
<sequence length="921" mass="98656">MVSTRATANAPLLAATVAAGTNSMVQTMDALSPPTMGPGEMVSDDMEVEIHDLTSPVAKMRDFGLNTFPATRDAASTDPASPPMVREYATSPGPMVPVGVPNGTSNGATGAKLGPSTTLSHHLAMASRPGTTTASAATAPAPMLRDRSASPPSTGPTRVASAVMDVADHDSGSPVTANDDSGRSGLSTANTVSPGDAPSDVLSQATLPARVGDAGSSENVNQRSLPRTRGSAASATTAASPPSTDPWTAFAAKRVEATKASRAKDVGTYRPSMADLEPLLAKHAAGTLSFHDTLPIQKHDKREVVGWLHMATGNHTKAINEDAAMASLLHDNQSLVKGDTLVDVIKCEKDPQNHMLRWGIASETALRQLQGAMLKLRITTTSGKVKSTTFMTFQLTLPHALDGFFMDIPAGLHGLLEERLLFETLHRLEPRFLWGMYTSVSTTTGMAGSRYRLHFLGSEIPSTMLLDGRMVEEFIFRGRCLRVYGQGWFFRDKRLARLDLDAAAANITPATPSTPPAPSTTSPPASSAKPAKRQKTTTKDSNEWTDVRRKQPAVSTVPHAVHTHGRPWASPNAFAALHERWTFGHAVHRATHSGVSFETIIPEPTPLASAPVHSTTGEYVTCPKPLKGKISHVEVPLDDLIAELHSLETKSSAAVLNHAPVVEAAVLGSDVSLATLVNSGRVDSICTFMGRHPEDFGIQLHRLFADDRPTFELLIRQRLLHRWLRATWGGSASFDQLYTKSFGHKMTRDSVVELFRALQHSDTLEPIVTATDDGDELSLSRVDLELVVALAEVLVAAHSPLYFSSDAAVVLTTGTATEAIPTHRGNRSLSAATMLAVLMTTHMGEELWRIMDTMFDGDDDMSRVLAHLADIYESEYVDLASIGNVCWDQKSGHIVVSTEPSADSAVAMATSTMTPGVARQY</sequence>